<dbReference type="OrthoDB" id="443129at2759"/>
<organism evidence="3 4">
    <name type="scientific">Symbiodinium microadriaticum</name>
    <name type="common">Dinoflagellate</name>
    <name type="synonym">Zooxanthella microadriatica</name>
    <dbReference type="NCBI Taxonomy" id="2951"/>
    <lineage>
        <taxon>Eukaryota</taxon>
        <taxon>Sar</taxon>
        <taxon>Alveolata</taxon>
        <taxon>Dinophyceae</taxon>
        <taxon>Suessiales</taxon>
        <taxon>Symbiodiniaceae</taxon>
        <taxon>Symbiodinium</taxon>
    </lineage>
</organism>
<evidence type="ECO:0000256" key="1">
    <source>
        <dbReference type="SAM" id="Coils"/>
    </source>
</evidence>
<reference evidence="3 4" key="1">
    <citation type="submission" date="2016-02" db="EMBL/GenBank/DDBJ databases">
        <title>Genome analysis of coral dinoflagellate symbionts highlights evolutionary adaptations to a symbiotic lifestyle.</title>
        <authorList>
            <person name="Aranda M."/>
            <person name="Li Y."/>
            <person name="Liew Y.J."/>
            <person name="Baumgarten S."/>
            <person name="Simakov O."/>
            <person name="Wilson M."/>
            <person name="Piel J."/>
            <person name="Ashoor H."/>
            <person name="Bougouffa S."/>
            <person name="Bajic V.B."/>
            <person name="Ryu T."/>
            <person name="Ravasi T."/>
            <person name="Bayer T."/>
            <person name="Micklem G."/>
            <person name="Kim H."/>
            <person name="Bhak J."/>
            <person name="Lajeunesse T.C."/>
            <person name="Voolstra C.R."/>
        </authorList>
    </citation>
    <scope>NUCLEOTIDE SEQUENCE [LARGE SCALE GENOMIC DNA]</scope>
    <source>
        <strain evidence="3 4">CCMP2467</strain>
    </source>
</reference>
<comment type="caution">
    <text evidence="3">The sequence shown here is derived from an EMBL/GenBank/DDBJ whole genome shotgun (WGS) entry which is preliminary data.</text>
</comment>
<dbReference type="AlphaFoldDB" id="A0A1Q9C6C3"/>
<name>A0A1Q9C6C3_SYMMI</name>
<feature type="coiled-coil region" evidence="1">
    <location>
        <begin position="90"/>
        <end position="117"/>
    </location>
</feature>
<keyword evidence="4" id="KW-1185">Reference proteome</keyword>
<evidence type="ECO:0000313" key="4">
    <source>
        <dbReference type="Proteomes" id="UP000186817"/>
    </source>
</evidence>
<protein>
    <submittedName>
        <fullName evidence="3">Uncharacterized protein</fullName>
    </submittedName>
</protein>
<sequence>MTLVAARAILLIIIGYRFVVTTKGWKEEERQRLARQKAAEEARAAAAARAAQEIPAAVSAEQAAKAKAEAAWKEAQAAWLESEWQPLLEKRKQEAKAQRLEAELASARKQRAELDRRSYEHRGMESEDDRQRSVLEFREKECSRLSLRAQTPRVAASIARSIEIVLEMRGLEIRWKQSLEERRLEEQRLLWLQMEERKERDYRDWRSMVHEERLRRLRLQYREEHREASLREWKRMELQGRDALREEEERLAAQLEAALAKSQREKKRLEQQGVSPQRVLEEAKALAEKQRKVLEEVGPKQAEQELWEALLTKNRLARKKEMDKSALRLARSALSDFTARHRSTTMGCAGSREVSSKADVPPAGAGAALNGHSFAASLAVLQKTPEKSEKLRKDDFEPVDDFPEPRLSFKSMERDSDGHGLPALKTHSGYVEELEKSLKNISSSPEDLEKRVRCGRARMAMQ</sequence>
<evidence type="ECO:0000256" key="2">
    <source>
        <dbReference type="SAM" id="MobiDB-lite"/>
    </source>
</evidence>
<evidence type="ECO:0000313" key="3">
    <source>
        <dbReference type="EMBL" id="OLP78435.1"/>
    </source>
</evidence>
<dbReference type="Proteomes" id="UP000186817">
    <property type="component" value="Unassembled WGS sequence"/>
</dbReference>
<feature type="coiled-coil region" evidence="1">
    <location>
        <begin position="241"/>
        <end position="297"/>
    </location>
</feature>
<feature type="region of interest" description="Disordered" evidence="2">
    <location>
        <begin position="386"/>
        <end position="424"/>
    </location>
</feature>
<accession>A0A1Q9C6C3</accession>
<proteinExistence type="predicted"/>
<dbReference type="EMBL" id="LSRX01001611">
    <property type="protein sequence ID" value="OLP78435.1"/>
    <property type="molecule type" value="Genomic_DNA"/>
</dbReference>
<feature type="compositionally biased region" description="Basic and acidic residues" evidence="2">
    <location>
        <begin position="386"/>
        <end position="396"/>
    </location>
</feature>
<keyword evidence="1" id="KW-0175">Coiled coil</keyword>
<gene>
    <name evidence="3" type="ORF">AK812_SmicGene41378</name>
</gene>